<comment type="catalytic activity">
    <reaction evidence="4">
        <text>a 5'-end triphospho-ribonucleoside in mRNA + H2O = a 5'-end phospho-ribonucleoside in mRNA + diphosphate + H(+)</text>
        <dbReference type="Rhea" id="RHEA:78683"/>
        <dbReference type="Rhea" id="RHEA-COMP:15692"/>
        <dbReference type="Rhea" id="RHEA-COMP:17164"/>
        <dbReference type="ChEBI" id="CHEBI:15377"/>
        <dbReference type="ChEBI" id="CHEBI:15378"/>
        <dbReference type="ChEBI" id="CHEBI:33019"/>
        <dbReference type="ChEBI" id="CHEBI:138282"/>
        <dbReference type="ChEBI" id="CHEBI:167618"/>
    </reaction>
    <physiologicalReaction direction="left-to-right" evidence="4">
        <dbReference type="Rhea" id="RHEA:78684"/>
    </physiologicalReaction>
</comment>
<dbReference type="OrthoDB" id="5853397at2759"/>
<evidence type="ECO:0000259" key="8">
    <source>
        <dbReference type="Pfam" id="PF08652"/>
    </source>
</evidence>
<feature type="compositionally biased region" description="Pro residues" evidence="7">
    <location>
        <begin position="30"/>
        <end position="39"/>
    </location>
</feature>
<dbReference type="GO" id="GO:0110155">
    <property type="term" value="P:NAD-cap decapping"/>
    <property type="evidence" value="ECO:0007669"/>
    <property type="project" value="TreeGrafter"/>
</dbReference>
<evidence type="ECO:0000256" key="3">
    <source>
        <dbReference type="ARBA" id="ARBA00044676"/>
    </source>
</evidence>
<dbReference type="VEuPathDB" id="FungiDB:MSYG_2202"/>
<evidence type="ECO:0000256" key="4">
    <source>
        <dbReference type="ARBA" id="ARBA00044692"/>
    </source>
</evidence>
<keyword evidence="9" id="KW-0255">Endonuclease</keyword>
<dbReference type="PANTHER" id="PTHR12395:SF9">
    <property type="entry name" value="DECAPPING AND EXORIBONUCLEASE PROTEIN"/>
    <property type="match status" value="1"/>
</dbReference>
<evidence type="ECO:0000256" key="7">
    <source>
        <dbReference type="SAM" id="MobiDB-lite"/>
    </source>
</evidence>
<keyword evidence="6" id="KW-0540">Nuclease</keyword>
<keyword evidence="6" id="KW-0694">RNA-binding</keyword>
<keyword evidence="6" id="KW-0479">Metal-binding</keyword>
<comment type="subcellular location">
    <subcellularLocation>
        <location evidence="6">Nucleus</location>
    </subcellularLocation>
</comment>
<dbReference type="GO" id="GO:0046872">
    <property type="term" value="F:metal ion binding"/>
    <property type="evidence" value="ECO:0007669"/>
    <property type="project" value="UniProtKB-KW"/>
</dbReference>
<dbReference type="STRING" id="1230383.A0A1M8A5V4"/>
<keyword evidence="6" id="KW-0547">Nucleotide-binding</keyword>
<dbReference type="AlphaFoldDB" id="A0A1M8A5V4"/>
<dbReference type="Pfam" id="PF08652">
    <property type="entry name" value="RAI1"/>
    <property type="match status" value="1"/>
</dbReference>
<dbReference type="InterPro" id="IPR039039">
    <property type="entry name" value="RAI1-like_fam"/>
</dbReference>
<dbReference type="GO" id="GO:0005634">
    <property type="term" value="C:nucleus"/>
    <property type="evidence" value="ECO:0007669"/>
    <property type="project" value="UniProtKB-SubCell"/>
</dbReference>
<protein>
    <recommendedName>
        <fullName evidence="6">Decapping nuclease</fullName>
        <ecNumber evidence="6">3.6.1.-</ecNumber>
    </recommendedName>
</protein>
<keyword evidence="6" id="KW-0378">Hydrolase</keyword>
<dbReference type="EMBL" id="LT671823">
    <property type="protein sequence ID" value="SHO77860.1"/>
    <property type="molecule type" value="Genomic_DNA"/>
</dbReference>
<dbReference type="GO" id="GO:0000166">
    <property type="term" value="F:nucleotide binding"/>
    <property type="evidence" value="ECO:0007669"/>
    <property type="project" value="UniProtKB-KW"/>
</dbReference>
<comment type="catalytic activity">
    <reaction evidence="3">
        <text>a 5'-end (N(7)-methyl 5'-triphosphoguanosine)-ribonucleoside-ribonucleotide in mRNA + H2O = a (N(7)-methyl 5'-triphosphoguanosine)-nucleoside + a 5'-end phospho-ribonucleoside in mRNA + H(+)</text>
        <dbReference type="Rhea" id="RHEA:66928"/>
        <dbReference type="Rhea" id="RHEA-COMP:15692"/>
        <dbReference type="Rhea" id="RHEA-COMP:17313"/>
        <dbReference type="ChEBI" id="CHEBI:15377"/>
        <dbReference type="ChEBI" id="CHEBI:15378"/>
        <dbReference type="ChEBI" id="CHEBI:138282"/>
        <dbReference type="ChEBI" id="CHEBI:172876"/>
        <dbReference type="ChEBI" id="CHEBI:172877"/>
    </reaction>
    <physiologicalReaction direction="left-to-right" evidence="3">
        <dbReference type="Rhea" id="RHEA:66929"/>
    </physiologicalReaction>
</comment>
<dbReference type="InterPro" id="IPR013961">
    <property type="entry name" value="RAI1"/>
</dbReference>
<dbReference type="GO" id="GO:0005829">
    <property type="term" value="C:cytosol"/>
    <property type="evidence" value="ECO:0007669"/>
    <property type="project" value="TreeGrafter"/>
</dbReference>
<feature type="compositionally biased region" description="Low complexity" evidence="7">
    <location>
        <begin position="1"/>
        <end position="12"/>
    </location>
</feature>
<evidence type="ECO:0000256" key="6">
    <source>
        <dbReference type="RuleBase" id="RU367113"/>
    </source>
</evidence>
<organism evidence="9 10">
    <name type="scientific">Malassezia sympodialis (strain ATCC 42132)</name>
    <name type="common">Atopic eczema-associated yeast</name>
    <dbReference type="NCBI Taxonomy" id="1230383"/>
    <lineage>
        <taxon>Eukaryota</taxon>
        <taxon>Fungi</taxon>
        <taxon>Dikarya</taxon>
        <taxon>Basidiomycota</taxon>
        <taxon>Ustilaginomycotina</taxon>
        <taxon>Malasseziomycetes</taxon>
        <taxon>Malasseziales</taxon>
        <taxon>Malasseziaceae</taxon>
        <taxon>Malassezia</taxon>
    </lineage>
</organism>
<dbReference type="EC" id="3.6.1.-" evidence="6"/>
<evidence type="ECO:0000256" key="5">
    <source>
        <dbReference type="ARBA" id="ARBA00048124"/>
    </source>
</evidence>
<evidence type="ECO:0000256" key="2">
    <source>
        <dbReference type="ARBA" id="ARBA00006562"/>
    </source>
</evidence>
<evidence type="ECO:0000313" key="9">
    <source>
        <dbReference type="EMBL" id="SHO77860.1"/>
    </source>
</evidence>
<accession>A0A1M8A5V4</accession>
<proteinExistence type="inferred from homology"/>
<comment type="catalytic activity">
    <reaction evidence="5">
        <text>a 5'-end NAD(+)-phospho-ribonucleoside in mRNA + H2O = a 5'-end phospho-ribonucleoside in mRNA + NAD(+) + H(+)</text>
        <dbReference type="Rhea" id="RHEA:60880"/>
        <dbReference type="Rhea" id="RHEA-COMP:15692"/>
        <dbReference type="Rhea" id="RHEA-COMP:15698"/>
        <dbReference type="ChEBI" id="CHEBI:15377"/>
        <dbReference type="ChEBI" id="CHEBI:15378"/>
        <dbReference type="ChEBI" id="CHEBI:57540"/>
        <dbReference type="ChEBI" id="CHEBI:138282"/>
        <dbReference type="ChEBI" id="CHEBI:144029"/>
    </reaction>
    <physiologicalReaction direction="left-to-right" evidence="5">
        <dbReference type="Rhea" id="RHEA:60881"/>
    </physiologicalReaction>
</comment>
<evidence type="ECO:0000313" key="10">
    <source>
        <dbReference type="Proteomes" id="UP000186303"/>
    </source>
</evidence>
<name>A0A1M8A5V4_MALS4</name>
<sequence>MWPGGRRPSHAGPHGGPPAPQPAGPWQAGYPPPPVPMYGAPAAPPKQLPVEPVAVLSRPHVSLPPVSVQQPLLMSTFSYDENKMLHLDDSAKRWYRVPPTKETSAQGADLNYGFERFQDKPHIPDPLDSVLYTLMYRPSAQRPSKEPVMRAPQVPVEALESEVLRAQIITWRGIMTKLCTAWSCHVQAPPMFREGFELNVMMLGDTLIIEEAPPTVQQVMAMQTRPSKSKQALRSTYYGYSFESYCTRDRPGHAPAQVPNAASVSGWGGDVNTNVQWCHIVKTKLGSNRIIMGGEVDCVETLDAATDSEREGTVELKTNLPVVTPEDQTKLDIKMLRIYMQSYLLGVRSVVIGFRDAQGTLLSHQTYRTADLPRLVRGRPGQWNPNDNLAYGANILDFVRQQVRAEMERWCHDFAQQVRVNESKWGPYAWHVHRTTQSFLGHLPLPAPQDAERDYPVFRLSFRPPFTEVVLRRVPPAELAMDGRRQQRCGLVPTEFYRWATMPMADIFT</sequence>
<gene>
    <name evidence="9" type="ORF">MSYG_2202</name>
</gene>
<keyword evidence="10" id="KW-1185">Reference proteome</keyword>
<reference evidence="10" key="1">
    <citation type="journal article" date="2017" name="Nucleic Acids Res.">
        <title>Proteogenomics produces comprehensive and highly accurate protein-coding gene annotation in a complete genome assembly of Malassezia sympodialis.</title>
        <authorList>
            <person name="Zhu Y."/>
            <person name="Engstroem P.G."/>
            <person name="Tellgren-Roth C."/>
            <person name="Baudo C.D."/>
            <person name="Kennell J.C."/>
            <person name="Sun S."/>
            <person name="Billmyre R.B."/>
            <person name="Schroeder M.S."/>
            <person name="Andersson A."/>
            <person name="Holm T."/>
            <person name="Sigurgeirsson B."/>
            <person name="Wu G."/>
            <person name="Sankaranarayanan S.R."/>
            <person name="Siddharthan R."/>
            <person name="Sanyal K."/>
            <person name="Lundeberg J."/>
            <person name="Nystedt B."/>
            <person name="Boekhout T."/>
            <person name="Dawson T.L. Jr."/>
            <person name="Heitman J."/>
            <person name="Scheynius A."/>
            <person name="Lehtioe J."/>
        </authorList>
    </citation>
    <scope>NUCLEOTIDE SEQUENCE [LARGE SCALE GENOMIC DNA]</scope>
    <source>
        <strain evidence="10">ATCC 42132</strain>
    </source>
</reference>
<dbReference type="GO" id="GO:0003723">
    <property type="term" value="F:RNA binding"/>
    <property type="evidence" value="ECO:0007669"/>
    <property type="project" value="UniProtKB-KW"/>
</dbReference>
<dbReference type="PANTHER" id="PTHR12395">
    <property type="entry name" value="DOM-3 RELATED"/>
    <property type="match status" value="1"/>
</dbReference>
<feature type="domain" description="RAI1-like" evidence="8">
    <location>
        <begin position="69"/>
        <end position="415"/>
    </location>
</feature>
<comment type="cofactor">
    <cofactor evidence="1 6">
        <name>a divalent metal cation</name>
        <dbReference type="ChEBI" id="CHEBI:60240"/>
    </cofactor>
</comment>
<feature type="region of interest" description="Disordered" evidence="7">
    <location>
        <begin position="1"/>
        <end position="39"/>
    </location>
</feature>
<keyword evidence="6" id="KW-0539">Nucleus</keyword>
<evidence type="ECO:0000256" key="1">
    <source>
        <dbReference type="ARBA" id="ARBA00001968"/>
    </source>
</evidence>
<comment type="function">
    <text evidence="6">Decapping enzyme for NAD-capped RNAs: specifically hydrolyzes the nicotinamide adenine dinucleotide (NAD) cap from a subset of RNAs by removing the entire NAD moiety from the 5'-end of an NAD-capped RNA.</text>
</comment>
<dbReference type="Proteomes" id="UP000186303">
    <property type="component" value="Chromosome 3"/>
</dbReference>
<dbReference type="OMA" id="GADLNYG"/>
<dbReference type="GO" id="GO:0000956">
    <property type="term" value="P:nuclear-transcribed mRNA catabolic process"/>
    <property type="evidence" value="ECO:0007669"/>
    <property type="project" value="TreeGrafter"/>
</dbReference>
<dbReference type="GO" id="GO:0034353">
    <property type="term" value="F:mRNA 5'-diphosphatase activity"/>
    <property type="evidence" value="ECO:0007669"/>
    <property type="project" value="TreeGrafter"/>
</dbReference>
<comment type="similarity">
    <text evidence="2 6">Belongs to the DXO/Dom3Z family.</text>
</comment>
<dbReference type="GO" id="GO:0004519">
    <property type="term" value="F:endonuclease activity"/>
    <property type="evidence" value="ECO:0007669"/>
    <property type="project" value="UniProtKB-KW"/>
</dbReference>